<dbReference type="GO" id="GO:0097539">
    <property type="term" value="C:ciliary transition fiber"/>
    <property type="evidence" value="ECO:0007669"/>
    <property type="project" value="InterPro"/>
</dbReference>
<dbReference type="STRING" id="188477.A0A3S1BAH1"/>
<dbReference type="AlphaFoldDB" id="A0A3S1BAH1"/>
<dbReference type="EMBL" id="RQTK01000233">
    <property type="protein sequence ID" value="RUS83717.1"/>
    <property type="molecule type" value="Genomic_DNA"/>
</dbReference>
<dbReference type="OrthoDB" id="8195456at2759"/>
<name>A0A3S1BAH1_ELYCH</name>
<feature type="non-terminal residue" evidence="2">
    <location>
        <position position="306"/>
    </location>
</feature>
<proteinExistence type="predicted"/>
<feature type="compositionally biased region" description="Basic and acidic residues" evidence="1">
    <location>
        <begin position="206"/>
        <end position="220"/>
    </location>
</feature>
<dbReference type="GO" id="GO:0036064">
    <property type="term" value="C:ciliary basal body"/>
    <property type="evidence" value="ECO:0007669"/>
    <property type="project" value="TreeGrafter"/>
</dbReference>
<reference evidence="2 3" key="1">
    <citation type="submission" date="2019-01" db="EMBL/GenBank/DDBJ databases">
        <title>A draft genome assembly of the solar-powered sea slug Elysia chlorotica.</title>
        <authorList>
            <person name="Cai H."/>
            <person name="Li Q."/>
            <person name="Fang X."/>
            <person name="Li J."/>
            <person name="Curtis N.E."/>
            <person name="Altenburger A."/>
            <person name="Shibata T."/>
            <person name="Feng M."/>
            <person name="Maeda T."/>
            <person name="Schwartz J.A."/>
            <person name="Shigenobu S."/>
            <person name="Lundholm N."/>
            <person name="Nishiyama T."/>
            <person name="Yang H."/>
            <person name="Hasebe M."/>
            <person name="Li S."/>
            <person name="Pierce S.K."/>
            <person name="Wang J."/>
        </authorList>
    </citation>
    <scope>NUCLEOTIDE SEQUENCE [LARGE SCALE GENOMIC DNA]</scope>
    <source>
        <strain evidence="2">EC2010</strain>
        <tissue evidence="2">Whole organism of an adult</tissue>
    </source>
</reference>
<feature type="compositionally biased region" description="Basic and acidic residues" evidence="1">
    <location>
        <begin position="261"/>
        <end position="286"/>
    </location>
</feature>
<dbReference type="GO" id="GO:0090162">
    <property type="term" value="P:establishment of epithelial cell polarity"/>
    <property type="evidence" value="ECO:0007669"/>
    <property type="project" value="InterPro"/>
</dbReference>
<feature type="compositionally biased region" description="Polar residues" evidence="1">
    <location>
        <begin position="104"/>
        <end position="116"/>
    </location>
</feature>
<evidence type="ECO:0000313" key="2">
    <source>
        <dbReference type="EMBL" id="RUS83717.1"/>
    </source>
</evidence>
<dbReference type="GO" id="GO:0005814">
    <property type="term" value="C:centriole"/>
    <property type="evidence" value="ECO:0007669"/>
    <property type="project" value="TreeGrafter"/>
</dbReference>
<gene>
    <name evidence="2" type="ORF">EGW08_008513</name>
</gene>
<feature type="compositionally biased region" description="Polar residues" evidence="1">
    <location>
        <begin position="162"/>
        <end position="177"/>
    </location>
</feature>
<comment type="caution">
    <text evidence="2">The sequence shown here is derived from an EMBL/GenBank/DDBJ whole genome shotgun (WGS) entry which is preliminary data.</text>
</comment>
<accession>A0A3S1BAH1</accession>
<sequence length="306" mass="32187">MDFGSASKKALKKDSDSLDDLLGDLLSTDTPAKKKSDPSTPTRQRTPAGKGLKKSGKDENFYSSLAAMADSDGASDISEADVNKVAHSIGGLDDMDADLFGGSLSKSNGKPTTPRRNTPPGKGNKSPTRGHSPSRSETPTSPPGSARGSLKRKPVKPPSPSTLPASNSPGPFAQMQSEPKPLTAPGKMSDLSLASESLIPGQKAKQRPDTAPKLKKKYDFGDFDPDDPLAGVLSDDNEDDDLSESDRPKSATKKPAIATDQTKKAEETKSPGLDSPRRRGLMERPPTRSGSNMPDTAPPVRDAATP</sequence>
<keyword evidence="3" id="KW-1185">Reference proteome</keyword>
<protein>
    <submittedName>
        <fullName evidence="2">Uncharacterized protein</fullName>
    </submittedName>
</protein>
<dbReference type="PANTHER" id="PTHR33689:SF1">
    <property type="entry name" value="FAS-BINDING FACTOR 1"/>
    <property type="match status" value="1"/>
</dbReference>
<dbReference type="Proteomes" id="UP000271974">
    <property type="component" value="Unassembled WGS sequence"/>
</dbReference>
<organism evidence="2 3">
    <name type="scientific">Elysia chlorotica</name>
    <name type="common">Eastern emerald elysia</name>
    <name type="synonym">Sea slug</name>
    <dbReference type="NCBI Taxonomy" id="188477"/>
    <lineage>
        <taxon>Eukaryota</taxon>
        <taxon>Metazoa</taxon>
        <taxon>Spiralia</taxon>
        <taxon>Lophotrochozoa</taxon>
        <taxon>Mollusca</taxon>
        <taxon>Gastropoda</taxon>
        <taxon>Heterobranchia</taxon>
        <taxon>Euthyneura</taxon>
        <taxon>Panpulmonata</taxon>
        <taxon>Sacoglossa</taxon>
        <taxon>Placobranchoidea</taxon>
        <taxon>Plakobranchidae</taxon>
        <taxon>Elysia</taxon>
    </lineage>
</organism>
<feature type="region of interest" description="Disordered" evidence="1">
    <location>
        <begin position="1"/>
        <end position="57"/>
    </location>
</feature>
<dbReference type="PANTHER" id="PTHR33689">
    <property type="entry name" value="FAS-BINDING FACTOR 1"/>
    <property type="match status" value="1"/>
</dbReference>
<dbReference type="InterPro" id="IPR033561">
    <property type="entry name" value="FBF1"/>
</dbReference>
<evidence type="ECO:0000256" key="1">
    <source>
        <dbReference type="SAM" id="MobiDB-lite"/>
    </source>
</evidence>
<feature type="region of interest" description="Disordered" evidence="1">
    <location>
        <begin position="92"/>
        <end position="306"/>
    </location>
</feature>
<evidence type="ECO:0000313" key="3">
    <source>
        <dbReference type="Proteomes" id="UP000271974"/>
    </source>
</evidence>
<feature type="compositionally biased region" description="Low complexity" evidence="1">
    <location>
        <begin position="133"/>
        <end position="145"/>
    </location>
</feature>
<dbReference type="GO" id="GO:0060271">
    <property type="term" value="P:cilium assembly"/>
    <property type="evidence" value="ECO:0007669"/>
    <property type="project" value="InterPro"/>
</dbReference>